<dbReference type="PROSITE" id="PS00622">
    <property type="entry name" value="HTH_LUXR_1"/>
    <property type="match status" value="1"/>
</dbReference>
<dbReference type="Pfam" id="PF00196">
    <property type="entry name" value="GerE"/>
    <property type="match status" value="1"/>
</dbReference>
<keyword evidence="2" id="KW-0805">Transcription regulation</keyword>
<dbReference type="InterPro" id="IPR039420">
    <property type="entry name" value="WalR-like"/>
</dbReference>
<dbReference type="RefSeq" id="WP_166272986.1">
    <property type="nucleotide sequence ID" value="NZ_JAAFGS010000001.1"/>
</dbReference>
<evidence type="ECO:0000313" key="8">
    <source>
        <dbReference type="EMBL" id="NGZ74750.1"/>
    </source>
</evidence>
<evidence type="ECO:0000259" key="7">
    <source>
        <dbReference type="PROSITE" id="PS50110"/>
    </source>
</evidence>
<dbReference type="CDD" id="cd06170">
    <property type="entry name" value="LuxR_C_like"/>
    <property type="match status" value="1"/>
</dbReference>
<feature type="domain" description="Response regulatory" evidence="7">
    <location>
        <begin position="3"/>
        <end position="118"/>
    </location>
</feature>
<reference evidence="8 9" key="1">
    <citation type="submission" date="2020-01" db="EMBL/GenBank/DDBJ databases">
        <title>Polyphasic characterisation and genomic insights into a novel alkali tolerant bacterium VR-M41.</title>
        <authorList>
            <person name="Vemuluri V.R."/>
        </authorList>
    </citation>
    <scope>NUCLEOTIDE SEQUENCE [LARGE SCALE GENOMIC DNA]</scope>
    <source>
        <strain evidence="8 9">VR-M41</strain>
    </source>
</reference>
<dbReference type="SUPFAM" id="SSF46894">
    <property type="entry name" value="C-terminal effector domain of the bipartite response regulators"/>
    <property type="match status" value="1"/>
</dbReference>
<dbReference type="PROSITE" id="PS50043">
    <property type="entry name" value="HTH_LUXR_2"/>
    <property type="match status" value="1"/>
</dbReference>
<dbReference type="CDD" id="cd17535">
    <property type="entry name" value="REC_NarL-like"/>
    <property type="match status" value="1"/>
</dbReference>
<name>A0ABX0F2P9_9BACL</name>
<dbReference type="PRINTS" id="PR00038">
    <property type="entry name" value="HTHLUXR"/>
</dbReference>
<dbReference type="InterPro" id="IPR001789">
    <property type="entry name" value="Sig_transdc_resp-reg_receiver"/>
</dbReference>
<dbReference type="Gene3D" id="3.40.50.2300">
    <property type="match status" value="1"/>
</dbReference>
<sequence>MLNILLLDDHPAVTEGTKLILEKEQEFRVTALNTFEGLIELVRGQHFDVMLFDLFMPPFNGIDLAAEVIKYVPEACILIYTGFDIAPHLNRLIDCGLAGFVPKTATREQLVGALRCAVRKEVVLPLDVFRAMRKNLQETPEERPVSARPALLERDIEILQQIAQGKGNRLIAEQMCMSQRSLEYQLTHLFQKLGVKSRIEAVG</sequence>
<keyword evidence="4" id="KW-0804">Transcription</keyword>
<protein>
    <submittedName>
        <fullName evidence="8">Response regulator transcription factor</fullName>
    </submittedName>
</protein>
<gene>
    <name evidence="8" type="ORF">GYN08_05415</name>
</gene>
<dbReference type="InterPro" id="IPR058245">
    <property type="entry name" value="NreC/VraR/RcsB-like_REC"/>
</dbReference>
<feature type="domain" description="HTH luxR-type" evidence="6">
    <location>
        <begin position="144"/>
        <end position="203"/>
    </location>
</feature>
<dbReference type="Proteomes" id="UP000800303">
    <property type="component" value="Unassembled WGS sequence"/>
</dbReference>
<dbReference type="PANTHER" id="PTHR43214:SF1">
    <property type="entry name" value="TRANSCRIPTIONAL REGULATORY PROTEIN COMA"/>
    <property type="match status" value="1"/>
</dbReference>
<evidence type="ECO:0000259" key="6">
    <source>
        <dbReference type="PROSITE" id="PS50043"/>
    </source>
</evidence>
<feature type="modified residue" description="4-aspartylphosphate" evidence="5">
    <location>
        <position position="53"/>
    </location>
</feature>
<dbReference type="InterPro" id="IPR011006">
    <property type="entry name" value="CheY-like_superfamily"/>
</dbReference>
<keyword evidence="9" id="KW-1185">Reference proteome</keyword>
<keyword evidence="3" id="KW-0238">DNA-binding</keyword>
<dbReference type="EMBL" id="JAAFGS010000001">
    <property type="protein sequence ID" value="NGZ74750.1"/>
    <property type="molecule type" value="Genomic_DNA"/>
</dbReference>
<organism evidence="8 9">
    <name type="scientific">Saccharibacillus alkalitolerans</name>
    <dbReference type="NCBI Taxonomy" id="2705290"/>
    <lineage>
        <taxon>Bacteria</taxon>
        <taxon>Bacillati</taxon>
        <taxon>Bacillota</taxon>
        <taxon>Bacilli</taxon>
        <taxon>Bacillales</taxon>
        <taxon>Paenibacillaceae</taxon>
        <taxon>Saccharibacillus</taxon>
    </lineage>
</organism>
<evidence type="ECO:0000256" key="5">
    <source>
        <dbReference type="PROSITE-ProRule" id="PRU00169"/>
    </source>
</evidence>
<dbReference type="SMART" id="SM00421">
    <property type="entry name" value="HTH_LUXR"/>
    <property type="match status" value="1"/>
</dbReference>
<dbReference type="Pfam" id="PF00072">
    <property type="entry name" value="Response_reg"/>
    <property type="match status" value="1"/>
</dbReference>
<evidence type="ECO:0000313" key="9">
    <source>
        <dbReference type="Proteomes" id="UP000800303"/>
    </source>
</evidence>
<accession>A0ABX0F2P9</accession>
<dbReference type="SUPFAM" id="SSF52172">
    <property type="entry name" value="CheY-like"/>
    <property type="match status" value="1"/>
</dbReference>
<evidence type="ECO:0000256" key="2">
    <source>
        <dbReference type="ARBA" id="ARBA00023015"/>
    </source>
</evidence>
<dbReference type="InterPro" id="IPR000792">
    <property type="entry name" value="Tscrpt_reg_LuxR_C"/>
</dbReference>
<dbReference type="PANTHER" id="PTHR43214">
    <property type="entry name" value="TWO-COMPONENT RESPONSE REGULATOR"/>
    <property type="match status" value="1"/>
</dbReference>
<evidence type="ECO:0000256" key="1">
    <source>
        <dbReference type="ARBA" id="ARBA00022553"/>
    </source>
</evidence>
<comment type="caution">
    <text evidence="8">The sequence shown here is derived from an EMBL/GenBank/DDBJ whole genome shotgun (WGS) entry which is preliminary data.</text>
</comment>
<dbReference type="SMART" id="SM00448">
    <property type="entry name" value="REC"/>
    <property type="match status" value="1"/>
</dbReference>
<dbReference type="InterPro" id="IPR016032">
    <property type="entry name" value="Sig_transdc_resp-reg_C-effctor"/>
</dbReference>
<evidence type="ECO:0000256" key="3">
    <source>
        <dbReference type="ARBA" id="ARBA00023125"/>
    </source>
</evidence>
<evidence type="ECO:0000256" key="4">
    <source>
        <dbReference type="ARBA" id="ARBA00023163"/>
    </source>
</evidence>
<dbReference type="PROSITE" id="PS50110">
    <property type="entry name" value="RESPONSE_REGULATORY"/>
    <property type="match status" value="1"/>
</dbReference>
<keyword evidence="1 5" id="KW-0597">Phosphoprotein</keyword>
<proteinExistence type="predicted"/>